<reference evidence="2" key="1">
    <citation type="journal article" date="2022" name="bioRxiv">
        <title>Sequencing and chromosome-scale assembly of the giantPleurodeles waltlgenome.</title>
        <authorList>
            <person name="Brown T."/>
            <person name="Elewa A."/>
            <person name="Iarovenko S."/>
            <person name="Subramanian E."/>
            <person name="Araus A.J."/>
            <person name="Petzold A."/>
            <person name="Susuki M."/>
            <person name="Suzuki K.-i.T."/>
            <person name="Hayashi T."/>
            <person name="Toyoda A."/>
            <person name="Oliveira C."/>
            <person name="Osipova E."/>
            <person name="Leigh N.D."/>
            <person name="Simon A."/>
            <person name="Yun M.H."/>
        </authorList>
    </citation>
    <scope>NUCLEOTIDE SEQUENCE</scope>
    <source>
        <strain evidence="2">20211129_DDA</strain>
        <tissue evidence="2">Liver</tissue>
    </source>
</reference>
<comment type="caution">
    <text evidence="2">The sequence shown here is derived from an EMBL/GenBank/DDBJ whole genome shotgun (WGS) entry which is preliminary data.</text>
</comment>
<dbReference type="EMBL" id="JANPWB010000009">
    <property type="protein sequence ID" value="KAJ1152754.1"/>
    <property type="molecule type" value="Genomic_DNA"/>
</dbReference>
<feature type="region of interest" description="Disordered" evidence="1">
    <location>
        <begin position="1"/>
        <end position="85"/>
    </location>
</feature>
<evidence type="ECO:0000313" key="3">
    <source>
        <dbReference type="Proteomes" id="UP001066276"/>
    </source>
</evidence>
<name>A0AAV7RKF0_PLEWA</name>
<evidence type="ECO:0000313" key="2">
    <source>
        <dbReference type="EMBL" id="KAJ1152754.1"/>
    </source>
</evidence>
<accession>A0AAV7RKF0</accession>
<dbReference type="AlphaFoldDB" id="A0AAV7RKF0"/>
<evidence type="ECO:0000256" key="1">
    <source>
        <dbReference type="SAM" id="MobiDB-lite"/>
    </source>
</evidence>
<proteinExistence type="predicted"/>
<dbReference type="Proteomes" id="UP001066276">
    <property type="component" value="Chromosome 5"/>
</dbReference>
<keyword evidence="3" id="KW-1185">Reference proteome</keyword>
<organism evidence="2 3">
    <name type="scientific">Pleurodeles waltl</name>
    <name type="common">Iberian ribbed newt</name>
    <dbReference type="NCBI Taxonomy" id="8319"/>
    <lineage>
        <taxon>Eukaryota</taxon>
        <taxon>Metazoa</taxon>
        <taxon>Chordata</taxon>
        <taxon>Craniata</taxon>
        <taxon>Vertebrata</taxon>
        <taxon>Euteleostomi</taxon>
        <taxon>Amphibia</taxon>
        <taxon>Batrachia</taxon>
        <taxon>Caudata</taxon>
        <taxon>Salamandroidea</taxon>
        <taxon>Salamandridae</taxon>
        <taxon>Pleurodelinae</taxon>
        <taxon>Pleurodeles</taxon>
    </lineage>
</organism>
<gene>
    <name evidence="2" type="ORF">NDU88_005529</name>
</gene>
<protein>
    <submittedName>
        <fullName evidence="2">Uncharacterized protein</fullName>
    </submittedName>
</protein>
<sequence length="85" mass="8918">MRPPRLSLHSKSHRSTPPHMGSKPLVAAVPAPSPRGLTSRATPRSLPDLRIGPREKVSLHHVSSPGLSTRVSGSRLAPPHGSAAS</sequence>